<comment type="similarity">
    <text evidence="1">Belongs to the short-chain dehydrogenases/reductases (SDR) family.</text>
</comment>
<evidence type="ECO:0000313" key="2">
    <source>
        <dbReference type="EMBL" id="MDU0339631.1"/>
    </source>
</evidence>
<reference evidence="2 3" key="1">
    <citation type="submission" date="2023-09" db="EMBL/GenBank/DDBJ databases">
        <title>Whole genome shotgun sequencing (WGS) of Bosea sp. ZW T0_25, isolated from stored onions (Allium cepa).</title>
        <authorList>
            <person name="Stoll D.A."/>
            <person name="Huch M."/>
        </authorList>
    </citation>
    <scope>NUCLEOTIDE SEQUENCE [LARGE SCALE GENOMIC DNA]</scope>
    <source>
        <strain evidence="2 3">ZW T0_25</strain>
    </source>
</reference>
<dbReference type="RefSeq" id="WP_316017527.1">
    <property type="nucleotide sequence ID" value="NZ_JAWDID010000007.1"/>
</dbReference>
<dbReference type="Gene3D" id="3.40.50.720">
    <property type="entry name" value="NAD(P)-binding Rossmann-like Domain"/>
    <property type="match status" value="1"/>
</dbReference>
<dbReference type="Proteomes" id="UP001254257">
    <property type="component" value="Unassembled WGS sequence"/>
</dbReference>
<dbReference type="PROSITE" id="PS00061">
    <property type="entry name" value="ADH_SHORT"/>
    <property type="match status" value="1"/>
</dbReference>
<comment type="caution">
    <text evidence="2">The sequence shown here is derived from an EMBL/GenBank/DDBJ whole genome shotgun (WGS) entry which is preliminary data.</text>
</comment>
<dbReference type="PANTHER" id="PTHR42760">
    <property type="entry name" value="SHORT-CHAIN DEHYDROGENASES/REDUCTASES FAMILY MEMBER"/>
    <property type="match status" value="1"/>
</dbReference>
<evidence type="ECO:0000256" key="1">
    <source>
        <dbReference type="ARBA" id="ARBA00006484"/>
    </source>
</evidence>
<dbReference type="EMBL" id="JAWDID010000007">
    <property type="protein sequence ID" value="MDU0339631.1"/>
    <property type="molecule type" value="Genomic_DNA"/>
</dbReference>
<dbReference type="SUPFAM" id="SSF51735">
    <property type="entry name" value="NAD(P)-binding Rossmann-fold domains"/>
    <property type="match status" value="1"/>
</dbReference>
<dbReference type="PRINTS" id="PR00081">
    <property type="entry name" value="GDHRDH"/>
</dbReference>
<keyword evidence="3" id="KW-1185">Reference proteome</keyword>
<protein>
    <submittedName>
        <fullName evidence="2">SDR family oxidoreductase</fullName>
    </submittedName>
</protein>
<dbReference type="PRINTS" id="PR00080">
    <property type="entry name" value="SDRFAMILY"/>
</dbReference>
<gene>
    <name evidence="2" type="ORF">RKE40_07055</name>
</gene>
<evidence type="ECO:0000313" key="3">
    <source>
        <dbReference type="Proteomes" id="UP001254257"/>
    </source>
</evidence>
<name>A0ABU3S4C7_9HYPH</name>
<dbReference type="InterPro" id="IPR020904">
    <property type="entry name" value="Sc_DH/Rdtase_CS"/>
</dbReference>
<dbReference type="InterPro" id="IPR002347">
    <property type="entry name" value="SDR_fam"/>
</dbReference>
<dbReference type="PANTHER" id="PTHR42760:SF135">
    <property type="entry name" value="BLL7886 PROTEIN"/>
    <property type="match status" value="1"/>
</dbReference>
<dbReference type="Pfam" id="PF13561">
    <property type="entry name" value="adh_short_C2"/>
    <property type="match status" value="1"/>
</dbReference>
<proteinExistence type="inferred from homology"/>
<organism evidence="2 3">
    <name type="scientific">Bosea rubneri</name>
    <dbReference type="NCBI Taxonomy" id="3075434"/>
    <lineage>
        <taxon>Bacteria</taxon>
        <taxon>Pseudomonadati</taxon>
        <taxon>Pseudomonadota</taxon>
        <taxon>Alphaproteobacteria</taxon>
        <taxon>Hyphomicrobiales</taxon>
        <taxon>Boseaceae</taxon>
        <taxon>Bosea</taxon>
    </lineage>
</organism>
<accession>A0ABU3S4C7</accession>
<sequence length="253" mass="25930">MFEDLKGKRVLVTGASSGLGAHFARLLAERGAHVAAAARRTDRLAALAQAAAGLPGKIVPVSLDVGSVAAIESGIAEAAGLLGGLDVLVNNAGVGETEQALSVSEAQWDAQLDVNLKGCFFAAQAAAKIMVDQGVGGAIVNIASILGERVAGRVAPYAISKAGLIQMTKALALEWARHAIRVNALAPGYIVTDINREFFASEAGEALKKRIPMRRAGELEDLDGPLLLLCSDAARYMTGAVVAADGGHLVSGL</sequence>
<dbReference type="InterPro" id="IPR036291">
    <property type="entry name" value="NAD(P)-bd_dom_sf"/>
</dbReference>